<evidence type="ECO:0000256" key="1">
    <source>
        <dbReference type="ARBA" id="ARBA00023002"/>
    </source>
</evidence>
<sequence>MKIWKIISPKVLTEEERPDNISSDTQAKVKITKVMIGQPEIRRYSGVSKPKYPFIPGMFAVGVVTEAGSGCVTVEKNSRVFLGGAAPCGKCPECLKGNYDNCANVRFPGLDADGYLRDFIVTDESALSPLPSSVSDNDALFSGIVALCESVIDRLDVPKGTHIAVIGADIIGNILSQLLIWHQAVPILIDGDEQRLAKAAQCGIYYTLKAGDSLLSDLSEITGGRMAAGSVFLSFTSLPADLPFKLTSDRGTVVYTGLEFPEFSLPMKAAMDKNLTLTGAESDYMHSAAAINLLVNKALTLNPIYPQEYPLSDMKKLLEEKAALLEKGSRTGTAVINLI</sequence>
<dbReference type="PANTHER" id="PTHR43401">
    <property type="entry name" value="L-THREONINE 3-DEHYDROGENASE"/>
    <property type="match status" value="1"/>
</dbReference>
<dbReference type="GO" id="GO:0016491">
    <property type="term" value="F:oxidoreductase activity"/>
    <property type="evidence" value="ECO:0007669"/>
    <property type="project" value="UniProtKB-KW"/>
</dbReference>
<dbReference type="Gene3D" id="3.90.180.10">
    <property type="entry name" value="Medium-chain alcohol dehydrogenases, catalytic domain"/>
    <property type="match status" value="1"/>
</dbReference>
<dbReference type="Proteomes" id="UP000824135">
    <property type="component" value="Unassembled WGS sequence"/>
</dbReference>
<keyword evidence="1" id="KW-0560">Oxidoreductase</keyword>
<reference evidence="3" key="2">
    <citation type="submission" date="2021-04" db="EMBL/GenBank/DDBJ databases">
        <authorList>
            <person name="Gilroy R."/>
        </authorList>
    </citation>
    <scope>NUCLEOTIDE SEQUENCE</scope>
    <source>
        <strain evidence="3">CHK199-9574</strain>
    </source>
</reference>
<dbReference type="InterPro" id="IPR036291">
    <property type="entry name" value="NAD(P)-bd_dom_sf"/>
</dbReference>
<dbReference type="SUPFAM" id="SSF51735">
    <property type="entry name" value="NAD(P)-binding Rossmann-fold domains"/>
    <property type="match status" value="1"/>
</dbReference>
<proteinExistence type="predicted"/>
<name>A0A9D1Z6P2_9FIRM</name>
<accession>A0A9D1Z6P2</accession>
<dbReference type="AlphaFoldDB" id="A0A9D1Z6P2"/>
<comment type="caution">
    <text evidence="3">The sequence shown here is derived from an EMBL/GenBank/DDBJ whole genome shotgun (WGS) entry which is preliminary data.</text>
</comment>
<feature type="domain" description="Alcohol dehydrogenase-like N-terminal" evidence="2">
    <location>
        <begin position="24"/>
        <end position="131"/>
    </location>
</feature>
<dbReference type="Pfam" id="PF08240">
    <property type="entry name" value="ADH_N"/>
    <property type="match status" value="1"/>
</dbReference>
<dbReference type="InterPro" id="IPR011032">
    <property type="entry name" value="GroES-like_sf"/>
</dbReference>
<dbReference type="InterPro" id="IPR050129">
    <property type="entry name" value="Zn_alcohol_dh"/>
</dbReference>
<evidence type="ECO:0000259" key="2">
    <source>
        <dbReference type="Pfam" id="PF08240"/>
    </source>
</evidence>
<evidence type="ECO:0000313" key="3">
    <source>
        <dbReference type="EMBL" id="HIY77726.1"/>
    </source>
</evidence>
<dbReference type="PANTHER" id="PTHR43401:SF2">
    <property type="entry name" value="L-THREONINE 3-DEHYDROGENASE"/>
    <property type="match status" value="1"/>
</dbReference>
<reference evidence="3" key="1">
    <citation type="journal article" date="2021" name="PeerJ">
        <title>Extensive microbial diversity within the chicken gut microbiome revealed by metagenomics and culture.</title>
        <authorList>
            <person name="Gilroy R."/>
            <person name="Ravi A."/>
            <person name="Getino M."/>
            <person name="Pursley I."/>
            <person name="Horton D.L."/>
            <person name="Alikhan N.F."/>
            <person name="Baker D."/>
            <person name="Gharbi K."/>
            <person name="Hall N."/>
            <person name="Watson M."/>
            <person name="Adriaenssens E.M."/>
            <person name="Foster-Nyarko E."/>
            <person name="Jarju S."/>
            <person name="Secka A."/>
            <person name="Antonio M."/>
            <person name="Oren A."/>
            <person name="Chaudhuri R.R."/>
            <person name="La Ragione R."/>
            <person name="Hildebrand F."/>
            <person name="Pallen M.J."/>
        </authorList>
    </citation>
    <scope>NUCLEOTIDE SEQUENCE</scope>
    <source>
        <strain evidence="3">CHK199-9574</strain>
    </source>
</reference>
<dbReference type="InterPro" id="IPR013154">
    <property type="entry name" value="ADH-like_N"/>
</dbReference>
<dbReference type="SUPFAM" id="SSF50129">
    <property type="entry name" value="GroES-like"/>
    <property type="match status" value="1"/>
</dbReference>
<gene>
    <name evidence="3" type="ORF">H9728_01660</name>
</gene>
<evidence type="ECO:0000313" key="4">
    <source>
        <dbReference type="Proteomes" id="UP000824135"/>
    </source>
</evidence>
<dbReference type="EMBL" id="DXCO01000013">
    <property type="protein sequence ID" value="HIY77726.1"/>
    <property type="molecule type" value="Genomic_DNA"/>
</dbReference>
<protein>
    <submittedName>
        <fullName evidence="3">Zinc-binding dehydrogenase</fullName>
    </submittedName>
</protein>
<organism evidence="3 4">
    <name type="scientific">Candidatus Borkfalkia excrementavium</name>
    <dbReference type="NCBI Taxonomy" id="2838505"/>
    <lineage>
        <taxon>Bacteria</taxon>
        <taxon>Bacillati</taxon>
        <taxon>Bacillota</taxon>
        <taxon>Clostridia</taxon>
        <taxon>Christensenellales</taxon>
        <taxon>Christensenellaceae</taxon>
        <taxon>Candidatus Borkfalkia</taxon>
    </lineage>
</organism>
<dbReference type="Gene3D" id="3.40.50.720">
    <property type="entry name" value="NAD(P)-binding Rossmann-like Domain"/>
    <property type="match status" value="1"/>
</dbReference>